<dbReference type="OrthoDB" id="430300at2759"/>
<feature type="transmembrane region" description="Helical" evidence="5">
    <location>
        <begin position="382"/>
        <end position="403"/>
    </location>
</feature>
<evidence type="ECO:0000256" key="3">
    <source>
        <dbReference type="ARBA" id="ARBA00022989"/>
    </source>
</evidence>
<evidence type="ECO:0000313" key="7">
    <source>
        <dbReference type="EMBL" id="ERL84129.1"/>
    </source>
</evidence>
<accession>U4TRM5</accession>
<evidence type="ECO:0000256" key="1">
    <source>
        <dbReference type="ARBA" id="ARBA00004141"/>
    </source>
</evidence>
<feature type="domain" description="Major facilitator superfamily (MFS) profile" evidence="6">
    <location>
        <begin position="11"/>
        <end position="440"/>
    </location>
</feature>
<dbReference type="InterPro" id="IPR011701">
    <property type="entry name" value="MFS"/>
</dbReference>
<evidence type="ECO:0000259" key="6">
    <source>
        <dbReference type="PROSITE" id="PS50850"/>
    </source>
</evidence>
<dbReference type="EMBL" id="KB631138">
    <property type="protein sequence ID" value="ERL84129.1"/>
    <property type="molecule type" value="Genomic_DNA"/>
</dbReference>
<dbReference type="InterPro" id="IPR005829">
    <property type="entry name" value="Sugar_transporter_CS"/>
</dbReference>
<dbReference type="PANTHER" id="PTHR23507:SF39">
    <property type="entry name" value="GH23453P-RELATED"/>
    <property type="match status" value="1"/>
</dbReference>
<feature type="transmembrane region" description="Helical" evidence="5">
    <location>
        <begin position="12"/>
        <end position="31"/>
    </location>
</feature>
<feature type="transmembrane region" description="Helical" evidence="5">
    <location>
        <begin position="167"/>
        <end position="189"/>
    </location>
</feature>
<dbReference type="PANTHER" id="PTHR23507">
    <property type="entry name" value="ZGC:174356"/>
    <property type="match status" value="1"/>
</dbReference>
<evidence type="ECO:0000313" key="10">
    <source>
        <dbReference type="Proteomes" id="UP000030742"/>
    </source>
</evidence>
<feature type="transmembrane region" description="Helical" evidence="5">
    <location>
        <begin position="325"/>
        <end position="344"/>
    </location>
</feature>
<evidence type="ECO:0000313" key="9">
    <source>
        <dbReference type="EMBL" id="ERL86662.1"/>
    </source>
</evidence>
<name>U4TRM5_DENPD</name>
<feature type="transmembrane region" description="Helical" evidence="5">
    <location>
        <begin position="415"/>
        <end position="437"/>
    </location>
</feature>
<feature type="transmembrane region" description="Helical" evidence="5">
    <location>
        <begin position="195"/>
        <end position="216"/>
    </location>
</feature>
<dbReference type="GO" id="GO:0016020">
    <property type="term" value="C:membrane"/>
    <property type="evidence" value="ECO:0007669"/>
    <property type="project" value="UniProtKB-SubCell"/>
</dbReference>
<dbReference type="Gene3D" id="1.20.1250.20">
    <property type="entry name" value="MFS general substrate transporter like domains"/>
    <property type="match status" value="1"/>
</dbReference>
<dbReference type="AlphaFoldDB" id="U4TRM5"/>
<evidence type="ECO:0000313" key="8">
    <source>
        <dbReference type="EMBL" id="ERL86221.1"/>
    </source>
</evidence>
<keyword evidence="4 5" id="KW-0472">Membrane</keyword>
<dbReference type="SUPFAM" id="SSF103473">
    <property type="entry name" value="MFS general substrate transporter"/>
    <property type="match status" value="1"/>
</dbReference>
<dbReference type="PROSITE" id="PS50850">
    <property type="entry name" value="MFS"/>
    <property type="match status" value="1"/>
</dbReference>
<comment type="subcellular location">
    <subcellularLocation>
        <location evidence="1">Membrane</location>
        <topology evidence="1">Multi-pass membrane protein</topology>
    </subcellularLocation>
</comment>
<dbReference type="Pfam" id="PF07690">
    <property type="entry name" value="MFS_1"/>
    <property type="match status" value="1"/>
</dbReference>
<gene>
    <name evidence="7" type="ORF">D910_01480</name>
    <name evidence="8" type="ORF">D910_03632</name>
    <name evidence="9" type="ORF">D910_04068</name>
</gene>
<organism evidence="7 10">
    <name type="scientific">Dendroctonus ponderosae</name>
    <name type="common">Mountain pine beetle</name>
    <dbReference type="NCBI Taxonomy" id="77166"/>
    <lineage>
        <taxon>Eukaryota</taxon>
        <taxon>Metazoa</taxon>
        <taxon>Ecdysozoa</taxon>
        <taxon>Arthropoda</taxon>
        <taxon>Hexapoda</taxon>
        <taxon>Insecta</taxon>
        <taxon>Pterygota</taxon>
        <taxon>Neoptera</taxon>
        <taxon>Endopterygota</taxon>
        <taxon>Coleoptera</taxon>
        <taxon>Polyphaga</taxon>
        <taxon>Cucujiformia</taxon>
        <taxon>Curculionidae</taxon>
        <taxon>Scolytinae</taxon>
        <taxon>Dendroctonus</taxon>
    </lineage>
</organism>
<dbReference type="PROSITE" id="PS00216">
    <property type="entry name" value="SUGAR_TRANSPORT_1"/>
    <property type="match status" value="1"/>
</dbReference>
<dbReference type="GO" id="GO:0022857">
    <property type="term" value="F:transmembrane transporter activity"/>
    <property type="evidence" value="ECO:0007669"/>
    <property type="project" value="InterPro"/>
</dbReference>
<dbReference type="InterPro" id="IPR036259">
    <property type="entry name" value="MFS_trans_sf"/>
</dbReference>
<dbReference type="EMBL" id="KB631844">
    <property type="protein sequence ID" value="ERL86662.1"/>
    <property type="molecule type" value="Genomic_DNA"/>
</dbReference>
<feature type="transmembrane region" description="Helical" evidence="5">
    <location>
        <begin position="350"/>
        <end position="370"/>
    </location>
</feature>
<evidence type="ECO:0000256" key="2">
    <source>
        <dbReference type="ARBA" id="ARBA00022692"/>
    </source>
</evidence>
<keyword evidence="2 5" id="KW-0812">Transmembrane</keyword>
<sequence>MGFKLSLEIPVFFSALAFMLTVSVNSNLLIYRTCYVLLHHNQSNCAKLGFVNDNATETLEKLVEPTATYIQLVRTIVESAFGSVLCLVVAPWSDRFGRKPVIVVAFVGGTISLLLHIVFAAVDTLTPWFMLVISVPIILTGGGVSFFTVVSAYLSDSTTPEERGLRMGILDVVMALASLIGNTSSSYILIATNYFIVYCIATACQLVALGYAIFFVPESLPERETKNPIAGIFSKSNIIQMLKTPFIQREGSKRTLLLLIMISMLLGFTSTGSGQLFFFFVREKLQWTLTKFTWYGTVVNILGLFATAVVVYLFHTVLKIKETVLIFVGSLFSVVSLITLGLALKDWQVYLGAILNLPSYGQGALMRSLISKLVHEEEVAKILSAFNIGSNVLNPLSSIGYTALYNATINTDAGLYNFVTAGIVFGCSIIFMFALIVQRKASIEEYDVLESDENSSEPENVIANEINST</sequence>
<feature type="transmembrane region" description="Helical" evidence="5">
    <location>
        <begin position="292"/>
        <end position="313"/>
    </location>
</feature>
<feature type="transmembrane region" description="Helical" evidence="5">
    <location>
        <begin position="256"/>
        <end position="280"/>
    </location>
</feature>
<proteinExistence type="predicted"/>
<dbReference type="STRING" id="77166.U4TRM5"/>
<evidence type="ECO:0000256" key="4">
    <source>
        <dbReference type="ARBA" id="ARBA00023136"/>
    </source>
</evidence>
<keyword evidence="3 5" id="KW-1133">Transmembrane helix</keyword>
<feature type="transmembrane region" description="Helical" evidence="5">
    <location>
        <begin position="101"/>
        <end position="122"/>
    </location>
</feature>
<reference evidence="7 10" key="1">
    <citation type="journal article" date="2013" name="Genome Biol.">
        <title>Draft genome of the mountain pine beetle, Dendroctonus ponderosae Hopkins, a major forest pest.</title>
        <authorList>
            <person name="Keeling C.I."/>
            <person name="Yuen M.M."/>
            <person name="Liao N.Y."/>
            <person name="Docking T.R."/>
            <person name="Chan S.K."/>
            <person name="Taylor G.A."/>
            <person name="Palmquist D.L."/>
            <person name="Jackman S.D."/>
            <person name="Nguyen A."/>
            <person name="Li M."/>
            <person name="Henderson H."/>
            <person name="Janes J.K."/>
            <person name="Zhao Y."/>
            <person name="Pandoh P."/>
            <person name="Moore R."/>
            <person name="Sperling F.A."/>
            <person name="Huber D.P."/>
            <person name="Birol I."/>
            <person name="Jones S.J."/>
            <person name="Bohlmann J."/>
        </authorList>
    </citation>
    <scope>NUCLEOTIDE SEQUENCE</scope>
</reference>
<evidence type="ECO:0000256" key="5">
    <source>
        <dbReference type="SAM" id="Phobius"/>
    </source>
</evidence>
<dbReference type="Proteomes" id="UP000030742">
    <property type="component" value="Unassembled WGS sequence"/>
</dbReference>
<dbReference type="EMBL" id="KB631797">
    <property type="protein sequence ID" value="ERL86221.1"/>
    <property type="molecule type" value="Genomic_DNA"/>
</dbReference>
<protein>
    <recommendedName>
        <fullName evidence="6">Major facilitator superfamily (MFS) profile domain-containing protein</fullName>
    </recommendedName>
</protein>
<dbReference type="InterPro" id="IPR020846">
    <property type="entry name" value="MFS_dom"/>
</dbReference>
<feature type="transmembrane region" description="Helical" evidence="5">
    <location>
        <begin position="128"/>
        <end position="155"/>
    </location>
</feature>